<dbReference type="AlphaFoldDB" id="A0A1V0GPA6"/>
<gene>
    <name evidence="1" type="ORF">A6J80_03305</name>
</gene>
<evidence type="ECO:0000313" key="2">
    <source>
        <dbReference type="Proteomes" id="UP000191257"/>
    </source>
</evidence>
<reference evidence="1" key="1">
    <citation type="submission" date="2017-12" db="EMBL/GenBank/DDBJ databases">
        <title>FDA dAtabase for Regulatory Grade micrObial Sequences (FDA-ARGOS): Supporting development and validation of Infectious Disease Dx tests.</title>
        <authorList>
            <person name="Campos J."/>
            <person name="Goldberg B."/>
            <person name="Tallon L."/>
            <person name="Sadzewicz L."/>
            <person name="Sengamalay N."/>
            <person name="Ott S."/>
            <person name="Godinez A."/>
            <person name="Nagaraj S."/>
            <person name="Vyas G."/>
            <person name="Aluvathingal J."/>
            <person name="Nadendla S."/>
            <person name="Geyer C."/>
            <person name="Nandy P."/>
            <person name="Hobson J."/>
            <person name="Sichtig H."/>
        </authorList>
    </citation>
    <scope>NUCLEOTIDE SEQUENCE</scope>
    <source>
        <strain evidence="1">FDAARGOS_252</strain>
    </source>
</reference>
<sequence>MPRRASLVAGLIFRMCFRLEMESAVPLREADGAMVTLDLDPSLAARRYPDGPVCARHRRKGCSVP</sequence>
<dbReference type="Proteomes" id="UP000191257">
    <property type="component" value="Chromosome"/>
</dbReference>
<dbReference type="EMBL" id="CP020442">
    <property type="protein sequence ID" value="ARC35529.1"/>
    <property type="molecule type" value="Genomic_DNA"/>
</dbReference>
<dbReference type="KEGG" id="pye:A6J80_03305"/>
<proteinExistence type="predicted"/>
<evidence type="ECO:0000313" key="1">
    <source>
        <dbReference type="EMBL" id="ARC35529.1"/>
    </source>
</evidence>
<protein>
    <submittedName>
        <fullName evidence="1">Uncharacterized protein</fullName>
    </submittedName>
</protein>
<keyword evidence="2" id="KW-1185">Reference proteome</keyword>
<organism evidence="1 2">
    <name type="scientific">Paracoccus yeei</name>
    <dbReference type="NCBI Taxonomy" id="147645"/>
    <lineage>
        <taxon>Bacteria</taxon>
        <taxon>Pseudomonadati</taxon>
        <taxon>Pseudomonadota</taxon>
        <taxon>Alphaproteobacteria</taxon>
        <taxon>Rhodobacterales</taxon>
        <taxon>Paracoccaceae</taxon>
        <taxon>Paracoccus</taxon>
    </lineage>
</organism>
<name>A0A1V0GPA6_9RHOB</name>
<accession>A0A1V0GPA6</accession>